<reference evidence="2 3" key="1">
    <citation type="submission" date="2019-04" db="EMBL/GenBank/DDBJ databases">
        <authorList>
            <consortium name="DOE Joint Genome Institute"/>
            <person name="Mondo S."/>
            <person name="Kjaerbolling I."/>
            <person name="Vesth T."/>
            <person name="Frisvad J.C."/>
            <person name="Nybo J.L."/>
            <person name="Theobald S."/>
            <person name="Kildgaard S."/>
            <person name="Isbrandt T."/>
            <person name="Kuo A."/>
            <person name="Sato A."/>
            <person name="Lyhne E.K."/>
            <person name="Kogle M.E."/>
            <person name="Wiebenga A."/>
            <person name="Kun R.S."/>
            <person name="Lubbers R.J."/>
            <person name="Makela M.R."/>
            <person name="Barry K."/>
            <person name="Chovatia M."/>
            <person name="Clum A."/>
            <person name="Daum C."/>
            <person name="Haridas S."/>
            <person name="He G."/>
            <person name="LaButti K."/>
            <person name="Lipzen A."/>
            <person name="Riley R."/>
            <person name="Salamov A."/>
            <person name="Simmons B.A."/>
            <person name="Magnuson J.K."/>
            <person name="Henrissat B."/>
            <person name="Mortensen U.H."/>
            <person name="Larsen T.O."/>
            <person name="Devries R.P."/>
            <person name="Grigoriev I.V."/>
            <person name="Machida M."/>
            <person name="Baker S.E."/>
            <person name="Andersen M.R."/>
            <person name="Cantor M.N."/>
            <person name="Hua S.X."/>
        </authorList>
    </citation>
    <scope>NUCLEOTIDE SEQUENCE [LARGE SCALE GENOMIC DNA]</scope>
    <source>
        <strain evidence="2 3">CBS 117616</strain>
    </source>
</reference>
<proteinExistence type="predicted"/>
<evidence type="ECO:0000313" key="2">
    <source>
        <dbReference type="EMBL" id="KAE8423369.1"/>
    </source>
</evidence>
<dbReference type="CDD" id="cd05120">
    <property type="entry name" value="APH_ChoK_like"/>
    <property type="match status" value="1"/>
</dbReference>
<dbReference type="Proteomes" id="UP000325395">
    <property type="component" value="Unassembled WGS sequence"/>
</dbReference>
<dbReference type="InterPro" id="IPR002575">
    <property type="entry name" value="Aminoglycoside_PTrfase"/>
</dbReference>
<dbReference type="EMBL" id="ML735689">
    <property type="protein sequence ID" value="KAE8423369.1"/>
    <property type="molecule type" value="Genomic_DNA"/>
</dbReference>
<dbReference type="Gene3D" id="3.90.1200.10">
    <property type="match status" value="1"/>
</dbReference>
<keyword evidence="3" id="KW-1185">Reference proteome</keyword>
<protein>
    <submittedName>
        <fullName evidence="2">Kinase-like domain-containing protein</fullName>
    </submittedName>
</protein>
<dbReference type="Pfam" id="PF01636">
    <property type="entry name" value="APH"/>
    <property type="match status" value="1"/>
</dbReference>
<evidence type="ECO:0000313" key="3">
    <source>
        <dbReference type="Proteomes" id="UP000325395"/>
    </source>
</evidence>
<dbReference type="PANTHER" id="PTHR21310">
    <property type="entry name" value="AMINOGLYCOSIDE PHOSPHOTRANSFERASE-RELATED-RELATED"/>
    <property type="match status" value="1"/>
</dbReference>
<dbReference type="SUPFAM" id="SSF56112">
    <property type="entry name" value="Protein kinase-like (PK-like)"/>
    <property type="match status" value="1"/>
</dbReference>
<dbReference type="InterPro" id="IPR011009">
    <property type="entry name" value="Kinase-like_dom_sf"/>
</dbReference>
<dbReference type="InterPro" id="IPR051678">
    <property type="entry name" value="AGP_Transferase"/>
</dbReference>
<accession>A0ABQ6X206</accession>
<gene>
    <name evidence="2" type="ORF">BDV36DRAFT_307763</name>
</gene>
<dbReference type="PANTHER" id="PTHR21310:SF48">
    <property type="entry name" value="AMINOGLYCOSIDE PHOSPHOTRANSFERASE DOMAIN-CONTAINING PROTEIN"/>
    <property type="match status" value="1"/>
</dbReference>
<sequence>MNPSDPCAACSWTPERQQHCSYNSYVKLIYEAGDRGENTSIPVPTVLKSWEEDGHTLILMKCIPGEPLSKAWPRLSTHEKEGIAKQTAEYPLQLGKLQSDNIQSLGGGPVYSNFLFKNKDFDLPHGPLASDDELWAHMERGLNEAITETVRIRLRHRMPPATPYTFTHGDLTNVNVMVENESLIGIVDWETSGYFPVWWEYVYTSVADSEKDREWKTLLRKHMPDYNNAREFWLYYYYLCRSLEHERARKFIEETESSHV</sequence>
<evidence type="ECO:0000259" key="1">
    <source>
        <dbReference type="Pfam" id="PF01636"/>
    </source>
</evidence>
<organism evidence="2 3">
    <name type="scientific">Aspergillus pseudocaelatus</name>
    <dbReference type="NCBI Taxonomy" id="1825620"/>
    <lineage>
        <taxon>Eukaryota</taxon>
        <taxon>Fungi</taxon>
        <taxon>Dikarya</taxon>
        <taxon>Ascomycota</taxon>
        <taxon>Pezizomycotina</taxon>
        <taxon>Eurotiomycetes</taxon>
        <taxon>Eurotiomycetidae</taxon>
        <taxon>Eurotiales</taxon>
        <taxon>Aspergillaceae</taxon>
        <taxon>Aspergillus</taxon>
        <taxon>Aspergillus subgen. Circumdati</taxon>
    </lineage>
</organism>
<name>A0ABQ6X206_9EURO</name>
<feature type="domain" description="Aminoglycoside phosphotransferase" evidence="1">
    <location>
        <begin position="40"/>
        <end position="215"/>
    </location>
</feature>